<protein>
    <recommendedName>
        <fullName evidence="2">SAP domain-containing protein</fullName>
    </recommendedName>
</protein>
<evidence type="ECO:0008006" key="2">
    <source>
        <dbReference type="Google" id="ProtNLM"/>
    </source>
</evidence>
<dbReference type="SUPFAM" id="SSF68906">
    <property type="entry name" value="SAP domain"/>
    <property type="match status" value="1"/>
</dbReference>
<organism evidence="1">
    <name type="scientific">viral metagenome</name>
    <dbReference type="NCBI Taxonomy" id="1070528"/>
    <lineage>
        <taxon>unclassified sequences</taxon>
        <taxon>metagenomes</taxon>
        <taxon>organismal metagenomes</taxon>
    </lineage>
</organism>
<dbReference type="EMBL" id="MN740569">
    <property type="protein sequence ID" value="QHU34365.1"/>
    <property type="molecule type" value="Genomic_DNA"/>
</dbReference>
<sequence>MNEINKKRARSCSHGLLTYTNDVNDVIKIKKQKVKSSDFSLLTIENYQDLNVYDYNIAQLKAMSRHYKIRVSGNKTELNTRLYEYMSKSFVVTRIQKAFRRHIVKLWRYHKGNGLVDRRLCTNECDFFSLEPINEVSVEQMISINENGFIYGFDICSLSELYNKTTNCEAMLNPFTRNELPTNLNFRMKRVAQLQKCLYMNTTMKSAVDPILDIYCDTNIHHRLVSVFGDIDHLGNYSDVSWFLSLNLRQHTRYLRELYDIWQYRAQLSNETKRNICHPSGSPFTSHMNHILHSTNINYVRYHTLEIMNNLISMGVNNDSKSLGAFYVLAALTLVSRSAASAMPWLYESVCHLTDF</sequence>
<evidence type="ECO:0000313" key="1">
    <source>
        <dbReference type="EMBL" id="QHU34365.1"/>
    </source>
</evidence>
<accession>A0A6C0LWF3</accession>
<dbReference type="InterPro" id="IPR036361">
    <property type="entry name" value="SAP_dom_sf"/>
</dbReference>
<name>A0A6C0LWF3_9ZZZZ</name>
<dbReference type="AlphaFoldDB" id="A0A6C0LWF3"/>
<proteinExistence type="predicted"/>
<reference evidence="1" key="1">
    <citation type="journal article" date="2020" name="Nature">
        <title>Giant virus diversity and host interactions through global metagenomics.</title>
        <authorList>
            <person name="Schulz F."/>
            <person name="Roux S."/>
            <person name="Paez-Espino D."/>
            <person name="Jungbluth S."/>
            <person name="Walsh D.A."/>
            <person name="Denef V.J."/>
            <person name="McMahon K.D."/>
            <person name="Konstantinidis K.T."/>
            <person name="Eloe-Fadrosh E.A."/>
            <person name="Kyrpides N.C."/>
            <person name="Woyke T."/>
        </authorList>
    </citation>
    <scope>NUCLEOTIDE SEQUENCE</scope>
    <source>
        <strain evidence="1">GVMAG-S-1016713-123</strain>
    </source>
</reference>